<dbReference type="RefSeq" id="WP_259053693.1">
    <property type="nucleotide sequence ID" value="NZ_JANUCT010000001.1"/>
</dbReference>
<dbReference type="PROSITE" id="PS01296">
    <property type="entry name" value="RSMI"/>
    <property type="match status" value="1"/>
</dbReference>
<evidence type="ECO:0000259" key="7">
    <source>
        <dbReference type="Pfam" id="PF00590"/>
    </source>
</evidence>
<dbReference type="Gene3D" id="3.40.1010.10">
    <property type="entry name" value="Cobalt-precorrin-4 Transmethylase, Domain 1"/>
    <property type="match status" value="1"/>
</dbReference>
<dbReference type="InterPro" id="IPR035996">
    <property type="entry name" value="4pyrrol_Methylase_sf"/>
</dbReference>
<evidence type="ECO:0000256" key="3">
    <source>
        <dbReference type="ARBA" id="ARBA00022603"/>
    </source>
</evidence>
<keyword evidence="4 6" id="KW-0808">Transferase</keyword>
<dbReference type="InterPro" id="IPR014777">
    <property type="entry name" value="4pyrrole_Mease_sub1"/>
</dbReference>
<name>A0AAE3L3K0_9GAMM</name>
<dbReference type="GO" id="GO:0070677">
    <property type="term" value="F:rRNA (cytosine-2'-O-)-methyltransferase activity"/>
    <property type="evidence" value="ECO:0007669"/>
    <property type="project" value="UniProtKB-UniRule"/>
</dbReference>
<dbReference type="CDD" id="cd11648">
    <property type="entry name" value="RsmI"/>
    <property type="match status" value="1"/>
</dbReference>
<dbReference type="AlphaFoldDB" id="A0AAE3L3K0"/>
<organism evidence="9 10">
    <name type="scientific">Methylohalomonas lacus</name>
    <dbReference type="NCBI Taxonomy" id="398773"/>
    <lineage>
        <taxon>Bacteria</taxon>
        <taxon>Pseudomonadati</taxon>
        <taxon>Pseudomonadota</taxon>
        <taxon>Gammaproteobacteria</taxon>
        <taxon>Methylohalomonadales</taxon>
        <taxon>Methylohalomonadaceae</taxon>
        <taxon>Methylohalomonas</taxon>
    </lineage>
</organism>
<dbReference type="InterPro" id="IPR008189">
    <property type="entry name" value="rRNA_ssu_MeTfrase_I"/>
</dbReference>
<evidence type="ECO:0000256" key="5">
    <source>
        <dbReference type="ARBA" id="ARBA00022691"/>
    </source>
</evidence>
<keyword evidence="1 6" id="KW-0963">Cytoplasm</keyword>
<dbReference type="FunFam" id="3.30.950.10:FF:000002">
    <property type="entry name" value="Ribosomal RNA small subunit methyltransferase I"/>
    <property type="match status" value="1"/>
</dbReference>
<dbReference type="InterPro" id="IPR000878">
    <property type="entry name" value="4pyrrol_Mease"/>
</dbReference>
<dbReference type="PIRSF" id="PIRSF005917">
    <property type="entry name" value="MTase_YraL"/>
    <property type="match status" value="1"/>
</dbReference>
<keyword evidence="5 6" id="KW-0949">S-adenosyl-L-methionine</keyword>
<evidence type="ECO:0000256" key="4">
    <source>
        <dbReference type="ARBA" id="ARBA00022679"/>
    </source>
</evidence>
<dbReference type="PANTHER" id="PTHR46111">
    <property type="entry name" value="RIBOSOMAL RNA SMALL SUBUNIT METHYLTRANSFERASE I"/>
    <property type="match status" value="1"/>
</dbReference>
<protein>
    <recommendedName>
        <fullName evidence="6">Ribosomal RNA small subunit methyltransferase I</fullName>
        <ecNumber evidence="6">2.1.1.198</ecNumber>
    </recommendedName>
    <alternativeName>
        <fullName evidence="6">16S rRNA 2'-O-ribose C1402 methyltransferase</fullName>
    </alternativeName>
    <alternativeName>
        <fullName evidence="6">rRNA (cytidine-2'-O-)-methyltransferase RsmI</fullName>
    </alternativeName>
</protein>
<evidence type="ECO:0000256" key="2">
    <source>
        <dbReference type="ARBA" id="ARBA00022552"/>
    </source>
</evidence>
<comment type="function">
    <text evidence="6">Catalyzes the 2'-O-methylation of the ribose of cytidine 1402 (C1402) in 16S rRNA.</text>
</comment>
<evidence type="ECO:0000313" key="9">
    <source>
        <dbReference type="EMBL" id="MCS3902243.1"/>
    </source>
</evidence>
<proteinExistence type="inferred from homology"/>
<dbReference type="InterPro" id="IPR014776">
    <property type="entry name" value="4pyrrole_Mease_sub2"/>
</dbReference>
<sequence>MTDHDGCLYVVATPIGNLSDFSERARTILGQVTQILAEDTRHSYRLLSHYAITTPLQSLHEHNEQQRIEQLLARLTAGESLALISDAGTPLISDPGYRLVRAAQAAGVRVVAIPGPSALTAALSVAGQPTDRFVFEGYLPAKQAARRARLAELVAEPRTLVFYETPHRLSAMLADAVTQFGGSREATLVKELTKQHECSIATTLAGLQDWLAADARRGQGEFVLVVAGNPQPPAADDPRPLLRSLLAHVPVKTAAAIVAEVSAHSKNEIYKLALEMMEERS</sequence>
<comment type="similarity">
    <text evidence="6">Belongs to the methyltransferase superfamily. RsmI family.</text>
</comment>
<dbReference type="Pfam" id="PF23016">
    <property type="entry name" value="RsmI_C"/>
    <property type="match status" value="1"/>
</dbReference>
<dbReference type="Proteomes" id="UP001204445">
    <property type="component" value="Unassembled WGS sequence"/>
</dbReference>
<dbReference type="GO" id="GO:0005737">
    <property type="term" value="C:cytoplasm"/>
    <property type="evidence" value="ECO:0007669"/>
    <property type="project" value="UniProtKB-SubCell"/>
</dbReference>
<keyword evidence="10" id="KW-1185">Reference proteome</keyword>
<reference evidence="9" key="1">
    <citation type="submission" date="2022-08" db="EMBL/GenBank/DDBJ databases">
        <title>Genomic Encyclopedia of Type Strains, Phase III (KMG-III): the genomes of soil and plant-associated and newly described type strains.</title>
        <authorList>
            <person name="Whitman W."/>
        </authorList>
    </citation>
    <scope>NUCLEOTIDE SEQUENCE</scope>
    <source>
        <strain evidence="9">HMT 1</strain>
    </source>
</reference>
<evidence type="ECO:0000256" key="6">
    <source>
        <dbReference type="HAMAP-Rule" id="MF_01877"/>
    </source>
</evidence>
<dbReference type="EMBL" id="JANUCT010000001">
    <property type="protein sequence ID" value="MCS3902243.1"/>
    <property type="molecule type" value="Genomic_DNA"/>
</dbReference>
<evidence type="ECO:0000313" key="10">
    <source>
        <dbReference type="Proteomes" id="UP001204445"/>
    </source>
</evidence>
<dbReference type="PANTHER" id="PTHR46111:SF1">
    <property type="entry name" value="RIBOSOMAL RNA SMALL SUBUNIT METHYLTRANSFERASE I"/>
    <property type="match status" value="1"/>
</dbReference>
<dbReference type="FunFam" id="3.40.1010.10:FF:000007">
    <property type="entry name" value="Ribosomal RNA small subunit methyltransferase I"/>
    <property type="match status" value="1"/>
</dbReference>
<comment type="caution">
    <text evidence="9">The sequence shown here is derived from an EMBL/GenBank/DDBJ whole genome shotgun (WGS) entry which is preliminary data.</text>
</comment>
<dbReference type="NCBIfam" id="TIGR00096">
    <property type="entry name" value="16S rRNA (cytidine(1402)-2'-O)-methyltransferase"/>
    <property type="match status" value="1"/>
</dbReference>
<feature type="domain" description="Tetrapyrrole methylase" evidence="7">
    <location>
        <begin position="8"/>
        <end position="207"/>
    </location>
</feature>
<dbReference type="InterPro" id="IPR053910">
    <property type="entry name" value="RsmI_HTH"/>
</dbReference>
<keyword evidence="3 6" id="KW-0489">Methyltransferase</keyword>
<comment type="subcellular location">
    <subcellularLocation>
        <location evidence="6">Cytoplasm</location>
    </subcellularLocation>
</comment>
<dbReference type="HAMAP" id="MF_01877">
    <property type="entry name" value="16SrRNA_methyltr_I"/>
    <property type="match status" value="1"/>
</dbReference>
<dbReference type="Pfam" id="PF00590">
    <property type="entry name" value="TP_methylase"/>
    <property type="match status" value="1"/>
</dbReference>
<gene>
    <name evidence="6" type="primary">rsmI</name>
    <name evidence="9" type="ORF">J2T55_000235</name>
</gene>
<dbReference type="InterPro" id="IPR018063">
    <property type="entry name" value="SAM_MeTrfase_RsmI_CS"/>
</dbReference>
<accession>A0AAE3L3K0</accession>
<dbReference type="Gene3D" id="3.30.950.10">
    <property type="entry name" value="Methyltransferase, Cobalt-precorrin-4 Transmethylase, Domain 2"/>
    <property type="match status" value="1"/>
</dbReference>
<comment type="catalytic activity">
    <reaction evidence="6">
        <text>cytidine(1402) in 16S rRNA + S-adenosyl-L-methionine = 2'-O-methylcytidine(1402) in 16S rRNA + S-adenosyl-L-homocysteine + H(+)</text>
        <dbReference type="Rhea" id="RHEA:42924"/>
        <dbReference type="Rhea" id="RHEA-COMP:10285"/>
        <dbReference type="Rhea" id="RHEA-COMP:10286"/>
        <dbReference type="ChEBI" id="CHEBI:15378"/>
        <dbReference type="ChEBI" id="CHEBI:57856"/>
        <dbReference type="ChEBI" id="CHEBI:59789"/>
        <dbReference type="ChEBI" id="CHEBI:74495"/>
        <dbReference type="ChEBI" id="CHEBI:82748"/>
        <dbReference type="EC" id="2.1.1.198"/>
    </reaction>
</comment>
<keyword evidence="2 6" id="KW-0698">rRNA processing</keyword>
<dbReference type="SUPFAM" id="SSF53790">
    <property type="entry name" value="Tetrapyrrole methylase"/>
    <property type="match status" value="1"/>
</dbReference>
<dbReference type="EC" id="2.1.1.198" evidence="6"/>
<evidence type="ECO:0000256" key="1">
    <source>
        <dbReference type="ARBA" id="ARBA00022490"/>
    </source>
</evidence>
<feature type="domain" description="RsmI HTH" evidence="8">
    <location>
        <begin position="234"/>
        <end position="276"/>
    </location>
</feature>
<evidence type="ECO:0000259" key="8">
    <source>
        <dbReference type="Pfam" id="PF23016"/>
    </source>
</evidence>